<name>D0MZ53_PHYIT</name>
<evidence type="ECO:0000313" key="1">
    <source>
        <dbReference type="EMBL" id="EEY65516.1"/>
    </source>
</evidence>
<dbReference type="RefSeq" id="XP_002906115.1">
    <property type="nucleotide sequence ID" value="XM_002906069.1"/>
</dbReference>
<dbReference type="AlphaFoldDB" id="D0MZ53"/>
<dbReference type="InParanoid" id="D0MZ53"/>
<dbReference type="HOGENOM" id="CLU_2125939_0_0_1"/>
<proteinExistence type="predicted"/>
<dbReference type="GeneID" id="9464353"/>
<protein>
    <submittedName>
        <fullName evidence="1">Uncharacterized protein</fullName>
    </submittedName>
</protein>
<dbReference type="OrthoDB" id="448448at2759"/>
<dbReference type="EMBL" id="DS028121">
    <property type="protein sequence ID" value="EEY65516.1"/>
    <property type="molecule type" value="Genomic_DNA"/>
</dbReference>
<gene>
    <name evidence="1" type="ORF">PITG_03009</name>
</gene>
<reference evidence="2" key="1">
    <citation type="journal article" date="2009" name="Nature">
        <title>Genome sequence and analysis of the Irish potato famine pathogen Phytophthora infestans.</title>
        <authorList>
            <consortium name="The Broad Institute Genome Sequencing Platform"/>
            <person name="Haas B.J."/>
            <person name="Kamoun S."/>
            <person name="Zody M.C."/>
            <person name="Jiang R.H."/>
            <person name="Handsaker R.E."/>
            <person name="Cano L.M."/>
            <person name="Grabherr M."/>
            <person name="Kodira C.D."/>
            <person name="Raffaele S."/>
            <person name="Torto-Alalibo T."/>
            <person name="Bozkurt T.O."/>
            <person name="Ah-Fong A.M."/>
            <person name="Alvarado L."/>
            <person name="Anderson V.L."/>
            <person name="Armstrong M.R."/>
            <person name="Avrova A."/>
            <person name="Baxter L."/>
            <person name="Beynon J."/>
            <person name="Boevink P.C."/>
            <person name="Bollmann S.R."/>
            <person name="Bos J.I."/>
            <person name="Bulone V."/>
            <person name="Cai G."/>
            <person name="Cakir C."/>
            <person name="Carrington J.C."/>
            <person name="Chawner M."/>
            <person name="Conti L."/>
            <person name="Costanzo S."/>
            <person name="Ewan R."/>
            <person name="Fahlgren N."/>
            <person name="Fischbach M.A."/>
            <person name="Fugelstad J."/>
            <person name="Gilroy E.M."/>
            <person name="Gnerre S."/>
            <person name="Green P.J."/>
            <person name="Grenville-Briggs L.J."/>
            <person name="Griffith J."/>
            <person name="Grunwald N.J."/>
            <person name="Horn K."/>
            <person name="Horner N.R."/>
            <person name="Hu C.H."/>
            <person name="Huitema E."/>
            <person name="Jeong D.H."/>
            <person name="Jones A.M."/>
            <person name="Jones J.D."/>
            <person name="Jones R.W."/>
            <person name="Karlsson E.K."/>
            <person name="Kunjeti S.G."/>
            <person name="Lamour K."/>
            <person name="Liu Z."/>
            <person name="Ma L."/>
            <person name="Maclean D."/>
            <person name="Chibucos M.C."/>
            <person name="McDonald H."/>
            <person name="McWalters J."/>
            <person name="Meijer H.J."/>
            <person name="Morgan W."/>
            <person name="Morris P.F."/>
            <person name="Munro C.A."/>
            <person name="O'Neill K."/>
            <person name="Ospina-Giraldo M."/>
            <person name="Pinzon A."/>
            <person name="Pritchard L."/>
            <person name="Ramsahoye B."/>
            <person name="Ren Q."/>
            <person name="Restrepo S."/>
            <person name="Roy S."/>
            <person name="Sadanandom A."/>
            <person name="Savidor A."/>
            <person name="Schornack S."/>
            <person name="Schwartz D.C."/>
            <person name="Schumann U.D."/>
            <person name="Schwessinger B."/>
            <person name="Seyer L."/>
            <person name="Sharpe T."/>
            <person name="Silvar C."/>
            <person name="Song J."/>
            <person name="Studholme D.J."/>
            <person name="Sykes S."/>
            <person name="Thines M."/>
            <person name="van de Vondervoort P.J."/>
            <person name="Phuntumart V."/>
            <person name="Wawra S."/>
            <person name="Weide R."/>
            <person name="Win J."/>
            <person name="Young C."/>
            <person name="Zhou S."/>
            <person name="Fry W."/>
            <person name="Meyers B.C."/>
            <person name="van West P."/>
            <person name="Ristaino J."/>
            <person name="Govers F."/>
            <person name="Birch P.R."/>
            <person name="Whisson S.C."/>
            <person name="Judelson H.S."/>
            <person name="Nusbaum C."/>
        </authorList>
    </citation>
    <scope>NUCLEOTIDE SEQUENCE [LARGE SCALE GENOMIC DNA]</scope>
    <source>
        <strain evidence="2">T30-4</strain>
    </source>
</reference>
<dbReference type="STRING" id="403677.D0MZ53"/>
<evidence type="ECO:0000313" key="2">
    <source>
        <dbReference type="Proteomes" id="UP000006643"/>
    </source>
</evidence>
<dbReference type="Proteomes" id="UP000006643">
    <property type="component" value="Unassembled WGS sequence"/>
</dbReference>
<keyword evidence="2" id="KW-1185">Reference proteome</keyword>
<dbReference type="VEuPathDB" id="FungiDB:PITG_03009"/>
<organism evidence="1 2">
    <name type="scientific">Phytophthora infestans (strain T30-4)</name>
    <name type="common">Potato late blight agent</name>
    <dbReference type="NCBI Taxonomy" id="403677"/>
    <lineage>
        <taxon>Eukaryota</taxon>
        <taxon>Sar</taxon>
        <taxon>Stramenopiles</taxon>
        <taxon>Oomycota</taxon>
        <taxon>Peronosporomycetes</taxon>
        <taxon>Peronosporales</taxon>
        <taxon>Peronosporaceae</taxon>
        <taxon>Phytophthora</taxon>
    </lineage>
</organism>
<accession>D0MZ53</accession>
<dbReference type="KEGG" id="pif:PITG_03009"/>
<sequence length="114" mass="12203">MKTEPSAPRVLELLAPRFADLSGVSGSLPVSLDLSASLDVQLVFWEREGVTKELECVNVDEGCPRCKFEAFLRGLVILKRRGVLHINGALTLSNAASATSWGASCIAGRHLGPK</sequence>
<dbReference type="eggNOG" id="ENOG502RRVR">
    <property type="taxonomic scope" value="Eukaryota"/>
</dbReference>
<dbReference type="OMA" id="PRCKFES"/>